<organism evidence="14 15">
    <name type="scientific">Orchesella cincta</name>
    <name type="common">Springtail</name>
    <name type="synonym">Podura cincta</name>
    <dbReference type="NCBI Taxonomy" id="48709"/>
    <lineage>
        <taxon>Eukaryota</taxon>
        <taxon>Metazoa</taxon>
        <taxon>Ecdysozoa</taxon>
        <taxon>Arthropoda</taxon>
        <taxon>Hexapoda</taxon>
        <taxon>Collembola</taxon>
        <taxon>Entomobryomorpha</taxon>
        <taxon>Entomobryoidea</taxon>
        <taxon>Orchesellidae</taxon>
        <taxon>Orchesellinae</taxon>
        <taxon>Orchesella</taxon>
    </lineage>
</organism>
<dbReference type="SUPFAM" id="SSF81383">
    <property type="entry name" value="F-box domain"/>
    <property type="match status" value="1"/>
</dbReference>
<dbReference type="GO" id="GO:0032580">
    <property type="term" value="C:Golgi cisterna membrane"/>
    <property type="evidence" value="ECO:0007669"/>
    <property type="project" value="UniProtKB-SubCell"/>
</dbReference>
<dbReference type="EC" id="2.4.1.-" evidence="12"/>
<dbReference type="SUPFAM" id="SSF53756">
    <property type="entry name" value="UDP-Glycosyltransferase/glycogen phosphorylase"/>
    <property type="match status" value="1"/>
</dbReference>
<dbReference type="PANTHER" id="PTHR48438">
    <property type="entry name" value="ALPHA-(1,3)-FUCOSYLTRANSFERASE C-RELATED"/>
    <property type="match status" value="1"/>
</dbReference>
<proteinExistence type="inferred from homology"/>
<evidence type="ECO:0000256" key="6">
    <source>
        <dbReference type="ARBA" id="ARBA00022692"/>
    </source>
</evidence>
<dbReference type="InterPro" id="IPR055270">
    <property type="entry name" value="Glyco_tran_10_C"/>
</dbReference>
<evidence type="ECO:0000256" key="12">
    <source>
        <dbReference type="RuleBase" id="RU003832"/>
    </source>
</evidence>
<keyword evidence="10" id="KW-0472">Membrane</keyword>
<dbReference type="InterPro" id="IPR038577">
    <property type="entry name" value="GT10-like_C_sf"/>
</dbReference>
<keyword evidence="7" id="KW-0735">Signal-anchor</keyword>
<dbReference type="UniPathway" id="UPA00378"/>
<evidence type="ECO:0000256" key="10">
    <source>
        <dbReference type="ARBA" id="ARBA00023136"/>
    </source>
</evidence>
<dbReference type="OrthoDB" id="427096at2759"/>
<dbReference type="Pfam" id="PF00852">
    <property type="entry name" value="Glyco_transf_10"/>
    <property type="match status" value="1"/>
</dbReference>
<comment type="pathway">
    <text evidence="2">Protein modification; protein glycosylation.</text>
</comment>
<dbReference type="PROSITE" id="PS50181">
    <property type="entry name" value="FBOX"/>
    <property type="match status" value="1"/>
</dbReference>
<evidence type="ECO:0000313" key="14">
    <source>
        <dbReference type="EMBL" id="ODM97469.1"/>
    </source>
</evidence>
<evidence type="ECO:0000259" key="13">
    <source>
        <dbReference type="PROSITE" id="PS50181"/>
    </source>
</evidence>
<sequence>CDDERLRSPSNRSAIDRADAVVFGYEEFDNNKNYYLSRTHSALRNPNVAFILAIQESAHHNEPMKPNEFDGIFNFLWMSRRDADIHHDFQEMYDKYEKPDEKWSYGSNFSNEFLKSKTKLAAWVVANCRFPPSGRNKFVEELAKHGITVDIYGRCGNRTCEGIFQGNNCFPRLGNEYKFYMSLENSLCLDYITEKPAHGWENGMIPIIWALGKKELAAPPGSYIDALEFNSTKELAERIKYLDKNPKEYFKYFEWRKVYNTTLSYHAAYHCYIWRKIKKLTMELRANVTVNPRSALGRKNLEFWRAYFYNEKLNMNCRNCVEGFNVTHPRQNLFKLYNNPRFKEYHPALASYFSTGATSAHIMDWLADFAQNIQDLPPEMLEEIFNFLPPSDFNSVINTCEWWHDIMAYKKLRNYSQKFSPLQ</sequence>
<protein>
    <recommendedName>
        <fullName evidence="12">Fucosyltransferase</fullName>
        <ecNumber evidence="12">2.4.1.-</ecNumber>
    </recommendedName>
</protein>
<evidence type="ECO:0000256" key="5">
    <source>
        <dbReference type="ARBA" id="ARBA00022679"/>
    </source>
</evidence>
<keyword evidence="6 12" id="KW-0812">Transmembrane</keyword>
<evidence type="ECO:0000256" key="4">
    <source>
        <dbReference type="ARBA" id="ARBA00022676"/>
    </source>
</evidence>
<comment type="similarity">
    <text evidence="3 12">Belongs to the glycosyltransferase 10 family.</text>
</comment>
<keyword evidence="9 12" id="KW-0333">Golgi apparatus</keyword>
<gene>
    <name evidence="14" type="ORF">Ocin01_09200</name>
</gene>
<accession>A0A1D2MWN4</accession>
<evidence type="ECO:0000313" key="15">
    <source>
        <dbReference type="Proteomes" id="UP000094527"/>
    </source>
</evidence>
<evidence type="ECO:0000256" key="1">
    <source>
        <dbReference type="ARBA" id="ARBA00004447"/>
    </source>
</evidence>
<keyword evidence="11" id="KW-0325">Glycoprotein</keyword>
<keyword evidence="8" id="KW-1133">Transmembrane helix</keyword>
<dbReference type="EMBL" id="LJIJ01000439">
    <property type="protein sequence ID" value="ODM97469.1"/>
    <property type="molecule type" value="Genomic_DNA"/>
</dbReference>
<comment type="subcellular location">
    <subcellularLocation>
        <location evidence="1 12">Golgi apparatus</location>
        <location evidence="1 12">Golgi stack membrane</location>
        <topology evidence="1 12">Single-pass type II membrane protein</topology>
    </subcellularLocation>
</comment>
<dbReference type="OMA" id="ESAHHNE"/>
<reference evidence="14 15" key="1">
    <citation type="journal article" date="2016" name="Genome Biol. Evol.">
        <title>Gene Family Evolution Reflects Adaptation to Soil Environmental Stressors in the Genome of the Collembolan Orchesella cincta.</title>
        <authorList>
            <person name="Faddeeva-Vakhrusheva A."/>
            <person name="Derks M.F."/>
            <person name="Anvar S.Y."/>
            <person name="Agamennone V."/>
            <person name="Suring W."/>
            <person name="Smit S."/>
            <person name="van Straalen N.M."/>
            <person name="Roelofs D."/>
        </authorList>
    </citation>
    <scope>NUCLEOTIDE SEQUENCE [LARGE SCALE GENOMIC DNA]</scope>
    <source>
        <tissue evidence="14">Mixed pool</tissue>
    </source>
</reference>
<comment type="caution">
    <text evidence="14">The sequence shown here is derived from an EMBL/GenBank/DDBJ whole genome shotgun (WGS) entry which is preliminary data.</text>
</comment>
<dbReference type="InterPro" id="IPR001810">
    <property type="entry name" value="F-box_dom"/>
</dbReference>
<keyword evidence="15" id="KW-1185">Reference proteome</keyword>
<dbReference type="Gene3D" id="1.20.1280.50">
    <property type="match status" value="1"/>
</dbReference>
<keyword evidence="5 12" id="KW-0808">Transferase</keyword>
<keyword evidence="4 12" id="KW-0328">Glycosyltransferase</keyword>
<feature type="non-terminal residue" evidence="14">
    <location>
        <position position="1"/>
    </location>
</feature>
<name>A0A1D2MWN4_ORCCI</name>
<dbReference type="InterPro" id="IPR001503">
    <property type="entry name" value="Glyco_trans_10"/>
</dbReference>
<evidence type="ECO:0000256" key="9">
    <source>
        <dbReference type="ARBA" id="ARBA00023034"/>
    </source>
</evidence>
<dbReference type="AlphaFoldDB" id="A0A1D2MWN4"/>
<dbReference type="InterPro" id="IPR036047">
    <property type="entry name" value="F-box-like_dom_sf"/>
</dbReference>
<dbReference type="InterPro" id="IPR031481">
    <property type="entry name" value="Glyco_tran_10_N"/>
</dbReference>
<evidence type="ECO:0000256" key="8">
    <source>
        <dbReference type="ARBA" id="ARBA00022989"/>
    </source>
</evidence>
<dbReference type="Pfam" id="PF12937">
    <property type="entry name" value="F-box-like"/>
    <property type="match status" value="1"/>
</dbReference>
<evidence type="ECO:0000256" key="2">
    <source>
        <dbReference type="ARBA" id="ARBA00004922"/>
    </source>
</evidence>
<evidence type="ECO:0000256" key="3">
    <source>
        <dbReference type="ARBA" id="ARBA00008919"/>
    </source>
</evidence>
<dbReference type="GO" id="GO:0008417">
    <property type="term" value="F:fucosyltransferase activity"/>
    <property type="evidence" value="ECO:0007669"/>
    <property type="project" value="InterPro"/>
</dbReference>
<dbReference type="PANTHER" id="PTHR48438:SF1">
    <property type="entry name" value="ALPHA-(1,3)-FUCOSYLTRANSFERASE C-RELATED"/>
    <property type="match status" value="1"/>
</dbReference>
<evidence type="ECO:0000256" key="7">
    <source>
        <dbReference type="ARBA" id="ARBA00022968"/>
    </source>
</evidence>
<dbReference type="Gene3D" id="3.40.50.11660">
    <property type="entry name" value="Glycosyl transferase family 10, C-terminal domain"/>
    <property type="match status" value="1"/>
</dbReference>
<dbReference type="FunFam" id="3.40.50.11660:FF:000002">
    <property type="entry name" value="Alpha-(1,3)-fucosyltransferase"/>
    <property type="match status" value="1"/>
</dbReference>
<feature type="domain" description="F-box" evidence="13">
    <location>
        <begin position="370"/>
        <end position="422"/>
    </location>
</feature>
<dbReference type="Pfam" id="PF17039">
    <property type="entry name" value="Glyco_tran_10_N"/>
    <property type="match status" value="1"/>
</dbReference>
<evidence type="ECO:0000256" key="11">
    <source>
        <dbReference type="ARBA" id="ARBA00023180"/>
    </source>
</evidence>
<dbReference type="Proteomes" id="UP000094527">
    <property type="component" value="Unassembled WGS sequence"/>
</dbReference>